<dbReference type="PANTHER" id="PTHR10621:SF0">
    <property type="entry name" value="UV EXCISION REPAIR PROTEIN RAD23"/>
    <property type="match status" value="1"/>
</dbReference>
<dbReference type="InterPro" id="IPR000626">
    <property type="entry name" value="Ubiquitin-like_dom"/>
</dbReference>
<evidence type="ECO:0000259" key="2">
    <source>
        <dbReference type="PROSITE" id="PS50053"/>
    </source>
</evidence>
<reference evidence="3 4" key="1">
    <citation type="submission" date="2024-10" db="EMBL/GenBank/DDBJ databases">
        <authorList>
            <person name="Kim D."/>
        </authorList>
    </citation>
    <scope>NUCLEOTIDE SEQUENCE [LARGE SCALE GENOMIC DNA]</scope>
    <source>
        <strain evidence="3">BH-2024</strain>
    </source>
</reference>
<dbReference type="SUPFAM" id="SSF54236">
    <property type="entry name" value="Ubiquitin-like"/>
    <property type="match status" value="3"/>
</dbReference>
<dbReference type="AlphaFoldDB" id="A0ABD2MBX3"/>
<proteinExistence type="predicted"/>
<keyword evidence="4" id="KW-1185">Reference proteome</keyword>
<dbReference type="CDD" id="cd17039">
    <property type="entry name" value="Ubl_ubiquitin_like"/>
    <property type="match status" value="1"/>
</dbReference>
<sequence length="408" mass="47291">MKQFCLSLFSVGISAGQITMLLLLMMMPSSTDGIEITVKADQKIFNESNQIAVVVQGSTTVEELKERIKEETGISPTKQTLKKLINPDGTATVLQDSETMAGNKIEEGAIILVFVNFEITVKADRMITLLSWTITVEVNGWDKVEDLKKNIIGKLSEKFKRKHGIEPEKISLQYGPNDDYDVLKDEKTIDDYHIKKGAIVHLSIAEFEIIVKQYGKKNEAKTYNVWVKREEIVAILKKKIENKSGIYPHRQILNCKTTDDPEMEDIKTLKEYGIENGTILFLSLEFEVVVEYVPNEDWKKYKIMVKKRDTLATLKDKIREKYTEDYNEYGFGTIELVKKFKTDEREPFVSLDDVELWHEDFDEYKTMDQCGIREGSMVSVFYARRLDKEEYDQGYYIRPWPTPKMIYL</sequence>
<evidence type="ECO:0000256" key="1">
    <source>
        <dbReference type="SAM" id="SignalP"/>
    </source>
</evidence>
<organism evidence="3 4">
    <name type="scientific">Heterodera trifolii</name>
    <dbReference type="NCBI Taxonomy" id="157864"/>
    <lineage>
        <taxon>Eukaryota</taxon>
        <taxon>Metazoa</taxon>
        <taxon>Ecdysozoa</taxon>
        <taxon>Nematoda</taxon>
        <taxon>Chromadorea</taxon>
        <taxon>Rhabditida</taxon>
        <taxon>Tylenchina</taxon>
        <taxon>Tylenchomorpha</taxon>
        <taxon>Tylenchoidea</taxon>
        <taxon>Heteroderidae</taxon>
        <taxon>Heteroderinae</taxon>
        <taxon>Heterodera</taxon>
    </lineage>
</organism>
<dbReference type="PANTHER" id="PTHR10621">
    <property type="entry name" value="UV EXCISION REPAIR PROTEIN RAD23"/>
    <property type="match status" value="1"/>
</dbReference>
<dbReference type="InterPro" id="IPR029071">
    <property type="entry name" value="Ubiquitin-like_domsf"/>
</dbReference>
<dbReference type="Proteomes" id="UP001620626">
    <property type="component" value="Unassembled WGS sequence"/>
</dbReference>
<name>A0ABD2MBX3_9BILA</name>
<feature type="domain" description="Ubiquitin-like" evidence="2">
    <location>
        <begin position="34"/>
        <end position="116"/>
    </location>
</feature>
<dbReference type="Gene3D" id="3.10.20.90">
    <property type="entry name" value="Phosphatidylinositol 3-kinase Catalytic Subunit, Chain A, domain 1"/>
    <property type="match status" value="3"/>
</dbReference>
<dbReference type="Pfam" id="PF00240">
    <property type="entry name" value="ubiquitin"/>
    <property type="match status" value="3"/>
</dbReference>
<feature type="signal peptide" evidence="1">
    <location>
        <begin position="1"/>
        <end position="33"/>
    </location>
</feature>
<comment type="caution">
    <text evidence="3">The sequence shown here is derived from an EMBL/GenBank/DDBJ whole genome shotgun (WGS) entry which is preliminary data.</text>
</comment>
<dbReference type="EMBL" id="JBICBT010000061">
    <property type="protein sequence ID" value="KAL3124813.1"/>
    <property type="molecule type" value="Genomic_DNA"/>
</dbReference>
<gene>
    <name evidence="3" type="ORF">niasHT_004355</name>
</gene>
<feature type="chain" id="PRO_5044805948" description="Ubiquitin-like domain-containing protein" evidence="1">
    <location>
        <begin position="34"/>
        <end position="408"/>
    </location>
</feature>
<dbReference type="PROSITE" id="PS50053">
    <property type="entry name" value="UBIQUITIN_2"/>
    <property type="match status" value="3"/>
</dbReference>
<keyword evidence="1" id="KW-0732">Signal</keyword>
<evidence type="ECO:0000313" key="3">
    <source>
        <dbReference type="EMBL" id="KAL3124813.1"/>
    </source>
</evidence>
<dbReference type="SMART" id="SM00213">
    <property type="entry name" value="UBQ"/>
    <property type="match status" value="3"/>
</dbReference>
<accession>A0ABD2MBX3</accession>
<protein>
    <recommendedName>
        <fullName evidence="2">Ubiquitin-like domain-containing protein</fullName>
    </recommendedName>
</protein>
<evidence type="ECO:0000313" key="4">
    <source>
        <dbReference type="Proteomes" id="UP001620626"/>
    </source>
</evidence>
<feature type="domain" description="Ubiquitin-like" evidence="2">
    <location>
        <begin position="207"/>
        <end position="285"/>
    </location>
</feature>
<feature type="domain" description="Ubiquitin-like" evidence="2">
    <location>
        <begin position="117"/>
        <end position="202"/>
    </location>
</feature>